<feature type="transmembrane region" description="Helical" evidence="5">
    <location>
        <begin position="164"/>
        <end position="184"/>
    </location>
</feature>
<feature type="transmembrane region" description="Helical" evidence="5">
    <location>
        <begin position="238"/>
        <end position="255"/>
    </location>
</feature>
<feature type="transmembrane region" description="Helical" evidence="5">
    <location>
        <begin position="103"/>
        <end position="128"/>
    </location>
</feature>
<protein>
    <submittedName>
        <fullName evidence="6">(S)-2,3-di-O-geranylgeranylglyceryl phosphate synthase (UbiA)</fullName>
    </submittedName>
</protein>
<dbReference type="AlphaFoldDB" id="A0A075FS07"/>
<feature type="transmembrane region" description="Helical" evidence="5">
    <location>
        <begin position="134"/>
        <end position="152"/>
    </location>
</feature>
<evidence type="ECO:0000313" key="6">
    <source>
        <dbReference type="EMBL" id="AIE92417.1"/>
    </source>
</evidence>
<gene>
    <name evidence="6" type="primary">ubiA</name>
</gene>
<name>A0A075FS07_9EURY</name>
<keyword evidence="2 5" id="KW-0812">Transmembrane</keyword>
<evidence type="ECO:0000256" key="3">
    <source>
        <dbReference type="ARBA" id="ARBA00022989"/>
    </source>
</evidence>
<feature type="transmembrane region" description="Helical" evidence="5">
    <location>
        <begin position="55"/>
        <end position="75"/>
    </location>
</feature>
<reference evidence="6" key="1">
    <citation type="journal article" date="2014" name="Genome Biol. Evol.">
        <title>Pangenome evidence for extensive interdomain horizontal transfer affecting lineage core and shell genes in uncultured planktonic thaumarchaeota and euryarchaeota.</title>
        <authorList>
            <person name="Deschamps P."/>
            <person name="Zivanovic Y."/>
            <person name="Moreira D."/>
            <person name="Rodriguez-Valera F."/>
            <person name="Lopez-Garcia P."/>
        </authorList>
    </citation>
    <scope>NUCLEOTIDE SEQUENCE</scope>
</reference>
<evidence type="ECO:0000256" key="5">
    <source>
        <dbReference type="SAM" id="Phobius"/>
    </source>
</evidence>
<dbReference type="GO" id="GO:0016765">
    <property type="term" value="F:transferase activity, transferring alkyl or aryl (other than methyl) groups"/>
    <property type="evidence" value="ECO:0007669"/>
    <property type="project" value="InterPro"/>
</dbReference>
<comment type="subcellular location">
    <subcellularLocation>
        <location evidence="1">Cell membrane</location>
        <topology evidence="1">Multi-pass membrane protein</topology>
    </subcellularLocation>
</comment>
<keyword evidence="4 5" id="KW-0472">Membrane</keyword>
<feature type="transmembrane region" description="Helical" evidence="5">
    <location>
        <begin position="190"/>
        <end position="207"/>
    </location>
</feature>
<dbReference type="Pfam" id="PF01040">
    <property type="entry name" value="UbiA"/>
    <property type="match status" value="1"/>
</dbReference>
<dbReference type="Gene3D" id="1.10.357.140">
    <property type="entry name" value="UbiA prenyltransferase"/>
    <property type="match status" value="1"/>
</dbReference>
<proteinExistence type="predicted"/>
<dbReference type="InterPro" id="IPR000537">
    <property type="entry name" value="UbiA_prenyltransferase"/>
</dbReference>
<dbReference type="GO" id="GO:0005886">
    <property type="term" value="C:plasma membrane"/>
    <property type="evidence" value="ECO:0007669"/>
    <property type="project" value="UniProtKB-SubCell"/>
</dbReference>
<dbReference type="InterPro" id="IPR050475">
    <property type="entry name" value="Prenyltransferase_related"/>
</dbReference>
<dbReference type="CDD" id="cd13961">
    <property type="entry name" value="PT_UbiA_DGGGPS"/>
    <property type="match status" value="1"/>
</dbReference>
<keyword evidence="3 5" id="KW-1133">Transmembrane helix</keyword>
<dbReference type="InterPro" id="IPR044878">
    <property type="entry name" value="UbiA_sf"/>
</dbReference>
<evidence type="ECO:0000256" key="4">
    <source>
        <dbReference type="ARBA" id="ARBA00023136"/>
    </source>
</evidence>
<sequence length="310" mass="33935">MNRASNQDAHALVGGVGRIADWVLLFRAGNCISGFVGVFLGAVLALGEFPSDDNLHITTLLALSVYSFMASWNALNDYLDLEIDRVNRPDRPLPSGRISKRTALISIILTGLISFISLFIAAVTANSIGEFDEWKYTILIWVMALALLLNYEDDRWLLGLKNRGLPGNMAISLSVGLVVLYGAAGVFDPLNSRALSLFFVGTLYNFAREIIKDVEDMEGDEGRNTYAMRVGADKARTFAWAVLLLTLIALLTPFAMGVFDLLHLLLVAPALFTLMQVKKHIVLTEDTAASRLIKRSMVLAMVGILIASLL</sequence>
<accession>A0A075FS07</accession>
<organism evidence="6">
    <name type="scientific">uncultured marine group II/III euryarchaeote AD1000_22_E05</name>
    <dbReference type="NCBI Taxonomy" id="1457737"/>
    <lineage>
        <taxon>Archaea</taxon>
        <taxon>Methanobacteriati</taxon>
        <taxon>Methanobacteriota</taxon>
        <taxon>environmental samples</taxon>
    </lineage>
</organism>
<dbReference type="EMBL" id="KF900364">
    <property type="protein sequence ID" value="AIE92417.1"/>
    <property type="molecule type" value="Genomic_DNA"/>
</dbReference>
<dbReference type="PANTHER" id="PTHR42723">
    <property type="entry name" value="CHLOROPHYLL SYNTHASE"/>
    <property type="match status" value="1"/>
</dbReference>
<evidence type="ECO:0000256" key="1">
    <source>
        <dbReference type="ARBA" id="ARBA00004651"/>
    </source>
</evidence>
<feature type="transmembrane region" description="Helical" evidence="5">
    <location>
        <begin position="28"/>
        <end position="49"/>
    </location>
</feature>
<dbReference type="PANTHER" id="PTHR42723:SF1">
    <property type="entry name" value="CHLOROPHYLL SYNTHASE, CHLOROPLASTIC"/>
    <property type="match status" value="1"/>
</dbReference>
<evidence type="ECO:0000256" key="2">
    <source>
        <dbReference type="ARBA" id="ARBA00022692"/>
    </source>
</evidence>